<dbReference type="Pfam" id="PF02627">
    <property type="entry name" value="CMD"/>
    <property type="match status" value="1"/>
</dbReference>
<dbReference type="EMBL" id="CP037422">
    <property type="protein sequence ID" value="QDU11879.1"/>
    <property type="molecule type" value="Genomic_DNA"/>
</dbReference>
<gene>
    <name evidence="2" type="primary">ahpD</name>
    <name evidence="2" type="ORF">V202x_53040</name>
</gene>
<name>A0A517X321_9PLAN</name>
<keyword evidence="2" id="KW-0575">Peroxidase</keyword>
<dbReference type="RefSeq" id="WP_197993094.1">
    <property type="nucleotide sequence ID" value="NZ_CP037422.1"/>
</dbReference>
<evidence type="ECO:0000313" key="3">
    <source>
        <dbReference type="Proteomes" id="UP000318384"/>
    </source>
</evidence>
<dbReference type="SUPFAM" id="SSF69118">
    <property type="entry name" value="AhpD-like"/>
    <property type="match status" value="1"/>
</dbReference>
<dbReference type="PANTHER" id="PTHR33930:SF2">
    <property type="entry name" value="BLR3452 PROTEIN"/>
    <property type="match status" value="1"/>
</dbReference>
<dbReference type="EC" id="1.11.1.15" evidence="2"/>
<organism evidence="2 3">
    <name type="scientific">Gimesia aquarii</name>
    <dbReference type="NCBI Taxonomy" id="2527964"/>
    <lineage>
        <taxon>Bacteria</taxon>
        <taxon>Pseudomonadati</taxon>
        <taxon>Planctomycetota</taxon>
        <taxon>Planctomycetia</taxon>
        <taxon>Planctomycetales</taxon>
        <taxon>Planctomycetaceae</taxon>
        <taxon>Gimesia</taxon>
    </lineage>
</organism>
<dbReference type="InterPro" id="IPR029032">
    <property type="entry name" value="AhpD-like"/>
</dbReference>
<proteinExistence type="predicted"/>
<dbReference type="PANTHER" id="PTHR33930">
    <property type="entry name" value="ALKYL HYDROPEROXIDE REDUCTASE AHPD"/>
    <property type="match status" value="1"/>
</dbReference>
<dbReference type="Proteomes" id="UP000318384">
    <property type="component" value="Chromosome"/>
</dbReference>
<evidence type="ECO:0000259" key="1">
    <source>
        <dbReference type="Pfam" id="PF02627"/>
    </source>
</evidence>
<protein>
    <submittedName>
        <fullName evidence="2">Alkyl hydroperoxide reductase AhpD</fullName>
        <ecNumber evidence="2">1.11.1.15</ecNumber>
    </submittedName>
</protein>
<dbReference type="GO" id="GO:0051920">
    <property type="term" value="F:peroxiredoxin activity"/>
    <property type="evidence" value="ECO:0007669"/>
    <property type="project" value="InterPro"/>
</dbReference>
<dbReference type="NCBIfam" id="TIGR00778">
    <property type="entry name" value="ahpD_dom"/>
    <property type="match status" value="1"/>
</dbReference>
<dbReference type="AlphaFoldDB" id="A0A517X321"/>
<keyword evidence="3" id="KW-1185">Reference proteome</keyword>
<feature type="domain" description="Carboxymuconolactone decarboxylase-like" evidence="1">
    <location>
        <begin position="28"/>
        <end position="110"/>
    </location>
</feature>
<evidence type="ECO:0000313" key="2">
    <source>
        <dbReference type="EMBL" id="QDU11879.1"/>
    </source>
</evidence>
<keyword evidence="2" id="KW-0560">Oxidoreductase</keyword>
<dbReference type="InterPro" id="IPR003779">
    <property type="entry name" value="CMD-like"/>
</dbReference>
<dbReference type="InterPro" id="IPR004675">
    <property type="entry name" value="AhpD_core"/>
</dbReference>
<sequence length="120" mass="12792">MSNTTSTSYPNILHNFEKNSRGLSSSHPSVMKAFWGVHKAAMAADALDTKTKELIALAISVVTHCDDCIAHHTYDALEAGATKEEITDALGVAILMGGGTSVVYATHAIEALDQFTERTV</sequence>
<reference evidence="2 3" key="1">
    <citation type="submission" date="2019-03" db="EMBL/GenBank/DDBJ databases">
        <title>Deep-cultivation of Planctomycetes and their phenomic and genomic characterization uncovers novel biology.</title>
        <authorList>
            <person name="Wiegand S."/>
            <person name="Jogler M."/>
            <person name="Boedeker C."/>
            <person name="Pinto D."/>
            <person name="Vollmers J."/>
            <person name="Rivas-Marin E."/>
            <person name="Kohn T."/>
            <person name="Peeters S.H."/>
            <person name="Heuer A."/>
            <person name="Rast P."/>
            <person name="Oberbeckmann S."/>
            <person name="Bunk B."/>
            <person name="Jeske O."/>
            <person name="Meyerdierks A."/>
            <person name="Storesund J.E."/>
            <person name="Kallscheuer N."/>
            <person name="Luecker S."/>
            <person name="Lage O.M."/>
            <person name="Pohl T."/>
            <person name="Merkel B.J."/>
            <person name="Hornburger P."/>
            <person name="Mueller R.-W."/>
            <person name="Bruemmer F."/>
            <person name="Labrenz M."/>
            <person name="Spormann A.M."/>
            <person name="Op den Camp H."/>
            <person name="Overmann J."/>
            <person name="Amann R."/>
            <person name="Jetten M.S.M."/>
            <person name="Mascher T."/>
            <person name="Medema M.H."/>
            <person name="Devos D.P."/>
            <person name="Kaster A.-K."/>
            <person name="Ovreas L."/>
            <person name="Rohde M."/>
            <person name="Galperin M.Y."/>
            <person name="Jogler C."/>
        </authorList>
    </citation>
    <scope>NUCLEOTIDE SEQUENCE [LARGE SCALE GENOMIC DNA]</scope>
    <source>
        <strain evidence="2 3">V202</strain>
    </source>
</reference>
<dbReference type="Gene3D" id="1.20.1290.10">
    <property type="entry name" value="AhpD-like"/>
    <property type="match status" value="1"/>
</dbReference>
<accession>A0A517X321</accession>